<dbReference type="NCBIfam" id="TIGR00328">
    <property type="entry name" value="flhB"/>
    <property type="match status" value="1"/>
</dbReference>
<dbReference type="HOGENOM" id="CLU_041013_1_2_0"/>
<keyword evidence="15" id="KW-0969">Cilium</keyword>
<comment type="subcellular location">
    <subcellularLocation>
        <location evidence="1">Cell membrane</location>
        <topology evidence="1">Multi-pass membrane protein</topology>
    </subcellularLocation>
</comment>
<evidence type="ECO:0000256" key="11">
    <source>
        <dbReference type="ARBA" id="ARBA00023225"/>
    </source>
</evidence>
<evidence type="ECO:0000256" key="10">
    <source>
        <dbReference type="ARBA" id="ARBA00023136"/>
    </source>
</evidence>
<dbReference type="eggNOG" id="COG1377">
    <property type="taxonomic scope" value="Bacteria"/>
</dbReference>
<dbReference type="InterPro" id="IPR006135">
    <property type="entry name" value="T3SS_substrate_exporter"/>
</dbReference>
<dbReference type="Pfam" id="PF01312">
    <property type="entry name" value="Bac_export_2"/>
    <property type="match status" value="1"/>
</dbReference>
<evidence type="ECO:0000256" key="9">
    <source>
        <dbReference type="ARBA" id="ARBA00022989"/>
    </source>
</evidence>
<keyword evidence="4 13" id="KW-0813">Transport</keyword>
<evidence type="ECO:0000256" key="13">
    <source>
        <dbReference type="RuleBase" id="RU364091"/>
    </source>
</evidence>
<dbReference type="GO" id="GO:0044780">
    <property type="term" value="P:bacterial-type flagellum assembly"/>
    <property type="evidence" value="ECO:0007669"/>
    <property type="project" value="InterPro"/>
</dbReference>
<evidence type="ECO:0000256" key="2">
    <source>
        <dbReference type="ARBA" id="ARBA00010690"/>
    </source>
</evidence>
<dbReference type="Gene3D" id="6.10.250.2080">
    <property type="match status" value="1"/>
</dbReference>
<evidence type="ECO:0000256" key="8">
    <source>
        <dbReference type="ARBA" id="ARBA00022927"/>
    </source>
</evidence>
<keyword evidence="9 13" id="KW-1133">Transmembrane helix</keyword>
<dbReference type="PRINTS" id="PR00950">
    <property type="entry name" value="TYPE3IMSPROT"/>
</dbReference>
<evidence type="ECO:0000313" key="15">
    <source>
        <dbReference type="EMBL" id="CBK42018.1"/>
    </source>
</evidence>
<feature type="transmembrane region" description="Helical" evidence="13">
    <location>
        <begin position="92"/>
        <end position="113"/>
    </location>
</feature>
<dbReference type="GO" id="GO:0009306">
    <property type="term" value="P:protein secretion"/>
    <property type="evidence" value="ECO:0007669"/>
    <property type="project" value="InterPro"/>
</dbReference>
<gene>
    <name evidence="13 15" type="primary">flhB</name>
    <name evidence="15" type="ORF">NIDE2305</name>
</gene>
<dbReference type="SUPFAM" id="SSF160544">
    <property type="entry name" value="EscU C-terminal domain-like"/>
    <property type="match status" value="1"/>
</dbReference>
<dbReference type="Proteomes" id="UP000001660">
    <property type="component" value="Chromosome"/>
</dbReference>
<dbReference type="GO" id="GO:0005886">
    <property type="term" value="C:plasma membrane"/>
    <property type="evidence" value="ECO:0007669"/>
    <property type="project" value="UniProtKB-SubCell"/>
</dbReference>
<comment type="function">
    <text evidence="12 13">Required for formation of the rod structure in the basal body of the flagellar apparatus. Together with FliI and FliH, may constitute the export apparatus of flagellin.</text>
</comment>
<feature type="region of interest" description="Disordered" evidence="14">
    <location>
        <begin position="1"/>
        <end position="22"/>
    </location>
</feature>
<feature type="transmembrane region" description="Helical" evidence="13">
    <location>
        <begin position="192"/>
        <end position="214"/>
    </location>
</feature>
<evidence type="ECO:0000256" key="14">
    <source>
        <dbReference type="SAM" id="MobiDB-lite"/>
    </source>
</evidence>
<keyword evidence="7 13" id="KW-1005">Bacterial flagellum biogenesis</keyword>
<dbReference type="AlphaFoldDB" id="D8PFI1"/>
<dbReference type="PANTHER" id="PTHR30531:SF12">
    <property type="entry name" value="FLAGELLAR BIOSYNTHETIC PROTEIN FLHB"/>
    <property type="match status" value="1"/>
</dbReference>
<feature type="transmembrane region" description="Helical" evidence="13">
    <location>
        <begin position="32"/>
        <end position="53"/>
    </location>
</feature>
<keyword evidence="15" id="KW-0966">Cell projection</keyword>
<reference evidence="15 16" key="1">
    <citation type="journal article" date="2010" name="Proc. Natl. Acad. Sci. U.S.A.">
        <title>A Nitrospira metagenome illuminates the physiology and evolution of globally important nitrite-oxidizing bacteria.</title>
        <authorList>
            <person name="Lucker S."/>
            <person name="Wagner M."/>
            <person name="Maixner F."/>
            <person name="Pelletier E."/>
            <person name="Koch H."/>
            <person name="Vacherie B."/>
            <person name="Rattei T."/>
            <person name="Sinninghe Damste J."/>
            <person name="Spieck E."/>
            <person name="Le Paslier D."/>
            <person name="Daims H."/>
        </authorList>
    </citation>
    <scope>NUCLEOTIDE SEQUENCE [LARGE SCALE GENOMIC DNA]</scope>
</reference>
<keyword evidence="16" id="KW-1185">Reference proteome</keyword>
<evidence type="ECO:0000256" key="1">
    <source>
        <dbReference type="ARBA" id="ARBA00004651"/>
    </source>
</evidence>
<evidence type="ECO:0000256" key="6">
    <source>
        <dbReference type="ARBA" id="ARBA00022692"/>
    </source>
</evidence>
<keyword evidence="5 13" id="KW-1003">Cell membrane</keyword>
<dbReference type="OrthoDB" id="9807950at2"/>
<name>D8PFI1_9BACT</name>
<dbReference type="PANTHER" id="PTHR30531">
    <property type="entry name" value="FLAGELLAR BIOSYNTHETIC PROTEIN FLHB"/>
    <property type="match status" value="1"/>
</dbReference>
<evidence type="ECO:0000256" key="5">
    <source>
        <dbReference type="ARBA" id="ARBA00022475"/>
    </source>
</evidence>
<organism evidence="15 16">
    <name type="scientific">Nitrospira defluvii</name>
    <dbReference type="NCBI Taxonomy" id="330214"/>
    <lineage>
        <taxon>Bacteria</taxon>
        <taxon>Pseudomonadati</taxon>
        <taxon>Nitrospirota</taxon>
        <taxon>Nitrospiria</taxon>
        <taxon>Nitrospirales</taxon>
        <taxon>Nitrospiraceae</taxon>
        <taxon>Nitrospira</taxon>
    </lineage>
</organism>
<evidence type="ECO:0000313" key="16">
    <source>
        <dbReference type="Proteomes" id="UP000001660"/>
    </source>
</evidence>
<dbReference type="InterPro" id="IPR029025">
    <property type="entry name" value="T3SS_substrate_exporter_C"/>
</dbReference>
<proteinExistence type="inferred from homology"/>
<accession>D8PFI1</accession>
<keyword evidence="10 13" id="KW-0472">Membrane</keyword>
<keyword evidence="11 13" id="KW-1006">Bacterial flagellum protein export</keyword>
<protein>
    <recommendedName>
        <fullName evidence="3 13">Flagellar biosynthetic protein FlhB</fullName>
    </recommendedName>
</protein>
<feature type="compositionally biased region" description="Polar residues" evidence="14">
    <location>
        <begin position="1"/>
        <end position="12"/>
    </location>
</feature>
<evidence type="ECO:0000256" key="12">
    <source>
        <dbReference type="ARBA" id="ARBA00025078"/>
    </source>
</evidence>
<dbReference type="FunFam" id="3.40.1690.10:FF:000001">
    <property type="entry name" value="Flagellar biosynthetic protein FlhB"/>
    <property type="match status" value="1"/>
</dbReference>
<comment type="similarity">
    <text evidence="2 13">Belongs to the type III secretion exporter family.</text>
</comment>
<sequence length="360" mass="39578">MADSGQNRTEQATPKRKADARAKGQVALSRDAAMAVGLLGSLGALYWMTPGILNGLRESLQLWLSKSMEESTQRTLSLDHLHLILRQVGVDVFVMLGPVIAGIAVVGVGANLIQTGFLWKRDALQLEFSRISPMAGFSRLFSVRSFSELVKSWLKIFAIGGVGYLTIKQDMVLFSPLTQFGMETLLPTVGWATFKAALMMGGAALVIGGLDYGFQRFEWERDLRMSRDEIKEESRAAEGDPGLKAKIRSTQREMSRKRMMAAVPKADVIITNPTHLAVALKYDSKAMGAPIVVAKGAGYVAEKIREIGRQHGVMIVENKLVARTLFKLVEVGREVPEDLYRAVAEILAFVYRVRGKLPPA</sequence>
<evidence type="ECO:0000256" key="4">
    <source>
        <dbReference type="ARBA" id="ARBA00022448"/>
    </source>
</evidence>
<keyword evidence="6 13" id="KW-0812">Transmembrane</keyword>
<dbReference type="KEGG" id="nde:NIDE2305"/>
<dbReference type="Gene3D" id="3.40.1690.10">
    <property type="entry name" value="secretion proteins EscU"/>
    <property type="match status" value="1"/>
</dbReference>
<keyword evidence="8 13" id="KW-0653">Protein transport</keyword>
<keyword evidence="15" id="KW-0282">Flagellum</keyword>
<evidence type="ECO:0000256" key="7">
    <source>
        <dbReference type="ARBA" id="ARBA00022795"/>
    </source>
</evidence>
<dbReference type="InterPro" id="IPR006136">
    <property type="entry name" value="FlhB"/>
</dbReference>
<dbReference type="STRING" id="330214.NIDE2305"/>
<dbReference type="EMBL" id="FP929003">
    <property type="protein sequence ID" value="CBK42018.1"/>
    <property type="molecule type" value="Genomic_DNA"/>
</dbReference>
<evidence type="ECO:0000256" key="3">
    <source>
        <dbReference type="ARBA" id="ARBA00021622"/>
    </source>
</evidence>
<dbReference type="MEROPS" id="N06.A01"/>
<feature type="transmembrane region" description="Helical" evidence="13">
    <location>
        <begin position="149"/>
        <end position="167"/>
    </location>
</feature>